<dbReference type="SUPFAM" id="SSF48150">
    <property type="entry name" value="DNA-glycosylase"/>
    <property type="match status" value="1"/>
</dbReference>
<comment type="catalytic activity">
    <reaction evidence="1">
        <text>Hydrolysis of alkylated DNA, releasing 3-methyladenine, 3-methylguanine, 7-methylguanine and 7-methyladenine.</text>
        <dbReference type="EC" id="3.2.2.21"/>
    </reaction>
</comment>
<dbReference type="Gene3D" id="3.30.310.20">
    <property type="entry name" value="DNA-3-methyladenine glycosylase AlkA, N-terminal domain"/>
    <property type="match status" value="1"/>
</dbReference>
<proteinExistence type="inferred from homology"/>
<keyword evidence="4" id="KW-0227">DNA damage</keyword>
<dbReference type="Gene3D" id="1.10.340.30">
    <property type="entry name" value="Hypothetical protein, domain 2"/>
    <property type="match status" value="1"/>
</dbReference>
<sequence length="296" mass="32746">MRLTPPPIFSFEHTLGYMARSANECLYRIENGTIIRCVPVGPHKPVVAVGTDPDGSLSIRISGVEPADLDRVSVPILEYVTDWLDLRTDLAPFFKIADRDPLLCGPAESFRGLRLVGVPDLYEAIGWAILGQQINLPFAYTLKRRLVESFGGSAVDGEGVRHWIFPAAETIAALNPADLIPLKMTAKKAEYLIHTAQLVASGTLTKEKLSAAGSASDAERLLTSVRGIGPWTAHYVAMRCLRFPEAFPIQDVGLHLAIKKLQGADRKPTLPEIREMASRWTGWEAYATFYLWRTLY</sequence>
<evidence type="ECO:0000313" key="8">
    <source>
        <dbReference type="Proteomes" id="UP000269097"/>
    </source>
</evidence>
<dbReference type="FunFam" id="1.10.340.30:FF:000004">
    <property type="entry name" value="DNA-3-methyladenine glycosylase II"/>
    <property type="match status" value="1"/>
</dbReference>
<dbReference type="KEGG" id="coh:EAV92_05855"/>
<dbReference type="InterPro" id="IPR037046">
    <property type="entry name" value="AlkA_N_sf"/>
</dbReference>
<evidence type="ECO:0000313" key="7">
    <source>
        <dbReference type="EMBL" id="AYQ75513.1"/>
    </source>
</evidence>
<dbReference type="InterPro" id="IPR011257">
    <property type="entry name" value="DNA_glycosylase"/>
</dbReference>
<comment type="similarity">
    <text evidence="2">Belongs to the alkylbase DNA glycosidase AlkA family.</text>
</comment>
<reference evidence="7 8" key="1">
    <citation type="submission" date="2018-10" db="EMBL/GenBank/DDBJ databases">
        <title>Genome Sequence of Cohnella sp.</title>
        <authorList>
            <person name="Srinivasan S."/>
            <person name="Kim M.K."/>
        </authorList>
    </citation>
    <scope>NUCLEOTIDE SEQUENCE [LARGE SCALE GENOMIC DNA]</scope>
    <source>
        <strain evidence="7 8">18JY8-7</strain>
    </source>
</reference>
<dbReference type="PANTHER" id="PTHR43003">
    <property type="entry name" value="DNA-3-METHYLADENINE GLYCOSYLASE"/>
    <property type="match status" value="1"/>
</dbReference>
<dbReference type="GO" id="GO:0006285">
    <property type="term" value="P:base-excision repair, AP site formation"/>
    <property type="evidence" value="ECO:0007669"/>
    <property type="project" value="TreeGrafter"/>
</dbReference>
<dbReference type="InterPro" id="IPR023170">
    <property type="entry name" value="HhH_base_excis_C"/>
</dbReference>
<gene>
    <name evidence="7" type="ORF">EAV92_05855</name>
</gene>
<evidence type="ECO:0000256" key="1">
    <source>
        <dbReference type="ARBA" id="ARBA00000086"/>
    </source>
</evidence>
<dbReference type="InterPro" id="IPR003265">
    <property type="entry name" value="HhH-GPD_domain"/>
</dbReference>
<dbReference type="GO" id="GO:0032131">
    <property type="term" value="F:alkylated DNA binding"/>
    <property type="evidence" value="ECO:0007669"/>
    <property type="project" value="TreeGrafter"/>
</dbReference>
<evidence type="ECO:0000256" key="3">
    <source>
        <dbReference type="ARBA" id="ARBA00012000"/>
    </source>
</evidence>
<dbReference type="SMART" id="SM00478">
    <property type="entry name" value="ENDO3c"/>
    <property type="match status" value="1"/>
</dbReference>
<dbReference type="Proteomes" id="UP000269097">
    <property type="component" value="Chromosome"/>
</dbReference>
<dbReference type="GO" id="GO:0008725">
    <property type="term" value="F:DNA-3-methyladenine glycosylase activity"/>
    <property type="evidence" value="ECO:0007669"/>
    <property type="project" value="TreeGrafter"/>
</dbReference>
<dbReference type="PANTHER" id="PTHR43003:SF12">
    <property type="entry name" value="DNA-3-METHYLADENINE GLYCOSYLASE"/>
    <property type="match status" value="1"/>
</dbReference>
<accession>A0A3G3K4T9</accession>
<dbReference type="GO" id="GO:0006307">
    <property type="term" value="P:DNA alkylation repair"/>
    <property type="evidence" value="ECO:0007669"/>
    <property type="project" value="TreeGrafter"/>
</dbReference>
<keyword evidence="8" id="KW-1185">Reference proteome</keyword>
<evidence type="ECO:0000256" key="2">
    <source>
        <dbReference type="ARBA" id="ARBA00010817"/>
    </source>
</evidence>
<dbReference type="Pfam" id="PF00730">
    <property type="entry name" value="HhH-GPD"/>
    <property type="match status" value="1"/>
</dbReference>
<dbReference type="EMBL" id="CP033433">
    <property type="protein sequence ID" value="AYQ75513.1"/>
    <property type="molecule type" value="Genomic_DNA"/>
</dbReference>
<evidence type="ECO:0000259" key="6">
    <source>
        <dbReference type="SMART" id="SM00478"/>
    </source>
</evidence>
<feature type="domain" description="HhH-GPD" evidence="6">
    <location>
        <begin position="130"/>
        <end position="296"/>
    </location>
</feature>
<dbReference type="GO" id="GO:0005737">
    <property type="term" value="C:cytoplasm"/>
    <property type="evidence" value="ECO:0007669"/>
    <property type="project" value="TreeGrafter"/>
</dbReference>
<evidence type="ECO:0000256" key="5">
    <source>
        <dbReference type="ARBA" id="ARBA00023204"/>
    </source>
</evidence>
<organism evidence="7 8">
    <name type="scientific">Cohnella candidum</name>
    <dbReference type="NCBI Taxonomy" id="2674991"/>
    <lineage>
        <taxon>Bacteria</taxon>
        <taxon>Bacillati</taxon>
        <taxon>Bacillota</taxon>
        <taxon>Bacilli</taxon>
        <taxon>Bacillales</taxon>
        <taxon>Paenibacillaceae</taxon>
        <taxon>Cohnella</taxon>
    </lineage>
</organism>
<dbReference type="GO" id="GO:0032993">
    <property type="term" value="C:protein-DNA complex"/>
    <property type="evidence" value="ECO:0007669"/>
    <property type="project" value="TreeGrafter"/>
</dbReference>
<keyword evidence="5" id="KW-0234">DNA repair</keyword>
<dbReference type="CDD" id="cd00056">
    <property type="entry name" value="ENDO3c"/>
    <property type="match status" value="1"/>
</dbReference>
<dbReference type="AlphaFoldDB" id="A0A3G3K4T9"/>
<name>A0A3G3K4T9_9BACL</name>
<evidence type="ECO:0000256" key="4">
    <source>
        <dbReference type="ARBA" id="ARBA00022763"/>
    </source>
</evidence>
<dbReference type="GO" id="GO:0043916">
    <property type="term" value="F:DNA-7-methylguanine glycosylase activity"/>
    <property type="evidence" value="ECO:0007669"/>
    <property type="project" value="TreeGrafter"/>
</dbReference>
<dbReference type="EC" id="3.2.2.21" evidence="3"/>
<dbReference type="InterPro" id="IPR051912">
    <property type="entry name" value="Alkylbase_DNA_Glycosylase/TA"/>
</dbReference>
<protein>
    <recommendedName>
        <fullName evidence="3">DNA-3-methyladenine glycosylase II</fullName>
        <ecNumber evidence="3">3.2.2.21</ecNumber>
    </recommendedName>
</protein>
<dbReference type="Gene3D" id="1.10.1670.10">
    <property type="entry name" value="Helix-hairpin-Helix base-excision DNA repair enzymes (C-terminal)"/>
    <property type="match status" value="1"/>
</dbReference>